<comment type="caution">
    <text evidence="3">The sequence shown here is derived from an EMBL/GenBank/DDBJ whole genome shotgun (WGS) entry which is preliminary data.</text>
</comment>
<dbReference type="EMBL" id="JABXXO010000012">
    <property type="protein sequence ID" value="KAF7762460.1"/>
    <property type="molecule type" value="Genomic_DNA"/>
</dbReference>
<dbReference type="Proteomes" id="UP000629468">
    <property type="component" value="Unassembled WGS sequence"/>
</dbReference>
<keyword evidence="2" id="KW-0472">Membrane</keyword>
<feature type="transmembrane region" description="Helical" evidence="2">
    <location>
        <begin position="190"/>
        <end position="208"/>
    </location>
</feature>
<evidence type="ECO:0000256" key="1">
    <source>
        <dbReference type="SAM" id="MobiDB-lite"/>
    </source>
</evidence>
<evidence type="ECO:0000256" key="2">
    <source>
        <dbReference type="SAM" id="Phobius"/>
    </source>
</evidence>
<sequence length="209" mass="22994">MTNAQALLRARRYRPSTSPLSCISPQLRSVYSPRPRPALLHQDAITRSTAAEPEEFIIPPIFDIFDAPSRLGQSRELIQSTTSGLRRPAKKENSENDDFSLPRPPPSSLPPPIIFDGPACPKSLPLIALQRRVDDAFIVKPTSARQSRPHHSPFLPHGASETLVEMFDGPARLTRFSRGTSRQHRNGKNILFLGLVGAVGGTALTTFSQ</sequence>
<reference evidence="3 4" key="1">
    <citation type="journal article" name="Sci. Rep.">
        <title>Telomere-to-telomere assembled and centromere annotated genomes of the two main subspecies of the button mushroom Agaricus bisporus reveal especially polymorphic chromosome ends.</title>
        <authorList>
            <person name="Sonnenberg A.S.M."/>
            <person name="Sedaghat-Telgerd N."/>
            <person name="Lavrijssen B."/>
            <person name="Ohm R.A."/>
            <person name="Hendrickx P.M."/>
            <person name="Scholtmeijer K."/>
            <person name="Baars J.J.P."/>
            <person name="van Peer A."/>
        </authorList>
    </citation>
    <scope>NUCLEOTIDE SEQUENCE [LARGE SCALE GENOMIC DNA]</scope>
    <source>
        <strain evidence="3 4">H119_p4</strain>
    </source>
</reference>
<feature type="region of interest" description="Disordered" evidence="1">
    <location>
        <begin position="80"/>
        <end position="110"/>
    </location>
</feature>
<proteinExistence type="predicted"/>
<keyword evidence="2" id="KW-0812">Transmembrane</keyword>
<keyword evidence="2" id="KW-1133">Transmembrane helix</keyword>
<dbReference type="AlphaFoldDB" id="A0A8H7EYA1"/>
<evidence type="ECO:0000313" key="3">
    <source>
        <dbReference type="EMBL" id="KAF7762460.1"/>
    </source>
</evidence>
<organism evidence="3 4">
    <name type="scientific">Agaricus bisporus var. burnettii</name>
    <dbReference type="NCBI Taxonomy" id="192524"/>
    <lineage>
        <taxon>Eukaryota</taxon>
        <taxon>Fungi</taxon>
        <taxon>Dikarya</taxon>
        <taxon>Basidiomycota</taxon>
        <taxon>Agaricomycotina</taxon>
        <taxon>Agaricomycetes</taxon>
        <taxon>Agaricomycetidae</taxon>
        <taxon>Agaricales</taxon>
        <taxon>Agaricineae</taxon>
        <taxon>Agaricaceae</taxon>
        <taxon>Agaricus</taxon>
    </lineage>
</organism>
<gene>
    <name evidence="3" type="ORF">Agabi119p4_9053</name>
</gene>
<evidence type="ECO:0000313" key="4">
    <source>
        <dbReference type="Proteomes" id="UP000629468"/>
    </source>
</evidence>
<accession>A0A8H7EYA1</accession>
<name>A0A8H7EYA1_AGABI</name>
<protein>
    <submittedName>
        <fullName evidence="3">Uncharacterized protein</fullName>
    </submittedName>
</protein>